<keyword evidence="2" id="KW-0812">Transmembrane</keyword>
<dbReference type="Proteomes" id="UP001501321">
    <property type="component" value="Unassembled WGS sequence"/>
</dbReference>
<feature type="transmembrane region" description="Helical" evidence="2">
    <location>
        <begin position="6"/>
        <end position="26"/>
    </location>
</feature>
<feature type="compositionally biased region" description="Pro residues" evidence="1">
    <location>
        <begin position="77"/>
        <end position="90"/>
    </location>
</feature>
<feature type="transmembrane region" description="Helical" evidence="2">
    <location>
        <begin position="771"/>
        <end position="793"/>
    </location>
</feature>
<dbReference type="EMBL" id="BAABFC010000013">
    <property type="protein sequence ID" value="GAA4499919.1"/>
    <property type="molecule type" value="Genomic_DNA"/>
</dbReference>
<accession>A0ABP8QA94</accession>
<organism evidence="3 4">
    <name type="scientific">Pseudaeromonas paramecii</name>
    <dbReference type="NCBI Taxonomy" id="2138166"/>
    <lineage>
        <taxon>Bacteria</taxon>
        <taxon>Pseudomonadati</taxon>
        <taxon>Pseudomonadota</taxon>
        <taxon>Gammaproteobacteria</taxon>
        <taxon>Aeromonadales</taxon>
        <taxon>Aeromonadaceae</taxon>
        <taxon>Pseudaeromonas</taxon>
    </lineage>
</organism>
<feature type="transmembrane region" description="Helical" evidence="2">
    <location>
        <begin position="291"/>
        <end position="307"/>
    </location>
</feature>
<keyword evidence="4" id="KW-1185">Reference proteome</keyword>
<feature type="transmembrane region" description="Helical" evidence="2">
    <location>
        <begin position="702"/>
        <end position="726"/>
    </location>
</feature>
<evidence type="ECO:0008006" key="5">
    <source>
        <dbReference type="Google" id="ProtNLM"/>
    </source>
</evidence>
<feature type="transmembrane region" description="Helical" evidence="2">
    <location>
        <begin position="860"/>
        <end position="880"/>
    </location>
</feature>
<feature type="transmembrane region" description="Helical" evidence="2">
    <location>
        <begin position="149"/>
        <end position="168"/>
    </location>
</feature>
<dbReference type="InterPro" id="IPR019286">
    <property type="entry name" value="DUF2339_TM"/>
</dbReference>
<feature type="transmembrane region" description="Helical" evidence="2">
    <location>
        <begin position="244"/>
        <end position="260"/>
    </location>
</feature>
<dbReference type="PIRSF" id="PIRSF035905">
    <property type="entry name" value="UCP035905_mp"/>
    <property type="match status" value="1"/>
</dbReference>
<evidence type="ECO:0000256" key="2">
    <source>
        <dbReference type="SAM" id="Phobius"/>
    </source>
</evidence>
<protein>
    <recommendedName>
        <fullName evidence="5">DUF2339 domain-containing protein</fullName>
    </recommendedName>
</protein>
<evidence type="ECO:0000256" key="1">
    <source>
        <dbReference type="SAM" id="MobiDB-lite"/>
    </source>
</evidence>
<gene>
    <name evidence="3" type="ORF">GCM10023095_20810</name>
</gene>
<feature type="transmembrane region" description="Helical" evidence="2">
    <location>
        <begin position="439"/>
        <end position="457"/>
    </location>
</feature>
<feature type="transmembrane region" description="Helical" evidence="2">
    <location>
        <begin position="319"/>
        <end position="340"/>
    </location>
</feature>
<sequence length="896" mass="97904">MDFIILLLLFGLLVVVGAICGLIALVRLTRLERELAELRSQVSDPSPASAQTATPVAVALAPKPEAPRVAVSRAADPLPPAPRAAPPSPPRQQIVAESGPMPAEPIAIDGRDSNRLERDLASRWLVWVGGIALALGGIFLVKFGVEHSVLGPTGRVLASGALGLTLLMGSEWLRRHSAPVLGQRLGQKADYVPAALASGGLIACYASLLTAHELYGLLGTGLTFGLLALTALLGLALALLQGPLLAVLGMLGGYLVPVLVDTGHSSQAGLLGYVGLISLAALALQCRVRRTWLWWGTLLAHFAWYLLSWNIQPGQPALLATYLLLSAYAFLALPGLGWRLDYRAVRWPLHRHGARPLINHLHWLAVILSLLSCAQLIWFHYPTALWLSLLGWLALSLYCSRRTPALDLLPWLASLGLLLAVAAHPHWPRQVNLAPEQLWPLWRWGMGLALLTSLTLLPRLRSRWRPGVWGSLLVSLPLLMLALLYHRAAPQTASLWDDASIIWPLQALGLCLLFGLLSRRQNWPTASRLALMAGSQAGLTLALILYFNEQSLTLALAVQLTGLCALARKEGDLIPHWLIKLLAAAVVTRLSLNPWLLSYPVSGVFGIHWSLYGYGIPVACFFLAARWLPSRPGQQTQAWLEAGALQLLTLWLSLEARYWLSDGQPWQAAYELKDAAVHSCLWGALALIYWRKARLGGQLAHVYALAAPLLLGMMLLMTSLGSSLWLNPLWHRSWLGEWPLLNLSLLAWGIPAALALLAWRNLEGKHRWPARLVAGFGFVSSLLFLTLAVRQIWRGGDISGLTMSQGELYSHSAAWLLSAIALMLLGGWRQWPQIRRAALLMLLLTVCKIFLWDMSSLQGLYRAASFLGLGLSLVGLGWFYQHKVLGRNTSGGSARP</sequence>
<feature type="transmembrane region" description="Helical" evidence="2">
    <location>
        <begin position="384"/>
        <end position="401"/>
    </location>
</feature>
<feature type="transmembrane region" description="Helical" evidence="2">
    <location>
        <begin position="609"/>
        <end position="628"/>
    </location>
</feature>
<feature type="transmembrane region" description="Helical" evidence="2">
    <location>
        <begin position="124"/>
        <end position="143"/>
    </location>
</feature>
<feature type="transmembrane region" description="Helical" evidence="2">
    <location>
        <begin position="500"/>
        <end position="517"/>
    </location>
</feature>
<feature type="transmembrane region" description="Helical" evidence="2">
    <location>
        <begin position="738"/>
        <end position="759"/>
    </location>
</feature>
<feature type="transmembrane region" description="Helical" evidence="2">
    <location>
        <begin position="214"/>
        <end position="237"/>
    </location>
</feature>
<dbReference type="PANTHER" id="PTHR38434:SF1">
    <property type="entry name" value="BLL2549 PROTEIN"/>
    <property type="match status" value="1"/>
</dbReference>
<feature type="transmembrane region" description="Helical" evidence="2">
    <location>
        <begin position="408"/>
        <end position="427"/>
    </location>
</feature>
<feature type="transmembrane region" description="Helical" evidence="2">
    <location>
        <begin position="808"/>
        <end position="825"/>
    </location>
</feature>
<feature type="transmembrane region" description="Helical" evidence="2">
    <location>
        <begin position="361"/>
        <end position="378"/>
    </location>
</feature>
<comment type="caution">
    <text evidence="3">The sequence shown here is derived from an EMBL/GenBank/DDBJ whole genome shotgun (WGS) entry which is preliminary data.</text>
</comment>
<feature type="region of interest" description="Disordered" evidence="1">
    <location>
        <begin position="75"/>
        <end position="109"/>
    </location>
</feature>
<evidence type="ECO:0000313" key="4">
    <source>
        <dbReference type="Proteomes" id="UP001501321"/>
    </source>
</evidence>
<feature type="transmembrane region" description="Helical" evidence="2">
    <location>
        <begin position="837"/>
        <end position="854"/>
    </location>
</feature>
<evidence type="ECO:0000313" key="3">
    <source>
        <dbReference type="EMBL" id="GAA4499919.1"/>
    </source>
</evidence>
<name>A0ABP8QA94_9GAMM</name>
<dbReference type="InterPro" id="IPR014600">
    <property type="entry name" value="UCP035905_mem"/>
</dbReference>
<feature type="transmembrane region" description="Helical" evidence="2">
    <location>
        <begin position="469"/>
        <end position="488"/>
    </location>
</feature>
<keyword evidence="2" id="KW-1133">Transmembrane helix</keyword>
<feature type="transmembrane region" description="Helical" evidence="2">
    <location>
        <begin position="189"/>
        <end position="208"/>
    </location>
</feature>
<feature type="transmembrane region" description="Helical" evidence="2">
    <location>
        <begin position="266"/>
        <end position="284"/>
    </location>
</feature>
<dbReference type="PANTHER" id="PTHR38434">
    <property type="entry name" value="BLL2549 PROTEIN"/>
    <property type="match status" value="1"/>
</dbReference>
<proteinExistence type="predicted"/>
<reference evidence="4" key="1">
    <citation type="journal article" date="2019" name="Int. J. Syst. Evol. Microbiol.">
        <title>The Global Catalogue of Microorganisms (GCM) 10K type strain sequencing project: providing services to taxonomists for standard genome sequencing and annotation.</title>
        <authorList>
            <consortium name="The Broad Institute Genomics Platform"/>
            <consortium name="The Broad Institute Genome Sequencing Center for Infectious Disease"/>
            <person name="Wu L."/>
            <person name="Ma J."/>
        </authorList>
    </citation>
    <scope>NUCLEOTIDE SEQUENCE [LARGE SCALE GENOMIC DNA]</scope>
    <source>
        <strain evidence="4">JCM 32226</strain>
    </source>
</reference>
<dbReference type="Pfam" id="PF10101">
    <property type="entry name" value="DUF2339"/>
    <property type="match status" value="1"/>
</dbReference>
<feature type="transmembrane region" description="Helical" evidence="2">
    <location>
        <begin position="529"/>
        <end position="546"/>
    </location>
</feature>
<dbReference type="RefSeq" id="WP_345012784.1">
    <property type="nucleotide sequence ID" value="NZ_BAABFC010000013.1"/>
</dbReference>
<keyword evidence="2" id="KW-0472">Membrane</keyword>